<reference evidence="1 2" key="1">
    <citation type="submission" date="2015-01" db="EMBL/GenBank/DDBJ databases">
        <title>Genome sequence of Mycobacterium llatzerense and Mycobacterium immunogenum recovered from brain abscess.</title>
        <authorList>
            <person name="Greninger A.L."/>
            <person name="Langelier C."/>
            <person name="Cunningham G."/>
            <person name="Chiu C.Y."/>
            <person name="Miller S."/>
        </authorList>
    </citation>
    <scope>NUCLEOTIDE SEQUENCE [LARGE SCALE GENOMIC DNA]</scope>
    <source>
        <strain evidence="1 2">CLUC14</strain>
    </source>
</reference>
<dbReference type="Proteomes" id="UP000032221">
    <property type="component" value="Unassembled WGS sequence"/>
</dbReference>
<dbReference type="AlphaFoldDB" id="A0A0D1IWU5"/>
<gene>
    <name evidence="1" type="ORF">TL10_27545</name>
</gene>
<organism evidence="1 2">
    <name type="scientific">Mycolicibacterium llatzerense</name>
    <dbReference type="NCBI Taxonomy" id="280871"/>
    <lineage>
        <taxon>Bacteria</taxon>
        <taxon>Bacillati</taxon>
        <taxon>Actinomycetota</taxon>
        <taxon>Actinomycetes</taxon>
        <taxon>Mycobacteriales</taxon>
        <taxon>Mycobacteriaceae</taxon>
        <taxon>Mycolicibacterium</taxon>
    </lineage>
</organism>
<evidence type="ECO:0000313" key="2">
    <source>
        <dbReference type="Proteomes" id="UP000032221"/>
    </source>
</evidence>
<dbReference type="EMBL" id="JXST01000062">
    <property type="protein sequence ID" value="KIU13838.1"/>
    <property type="molecule type" value="Genomic_DNA"/>
</dbReference>
<keyword evidence="2" id="KW-1185">Reference proteome</keyword>
<name>A0A0D1IWU5_9MYCO</name>
<sequence length="68" mass="7857">MHDDDSAFRILGTLTSRAATNFQKRSRLVDVVRSHRHLGGDNSRIAEDRQLHCENRQMPQDRTVIIIT</sequence>
<evidence type="ECO:0000313" key="1">
    <source>
        <dbReference type="EMBL" id="KIU13838.1"/>
    </source>
</evidence>
<accession>A0A0D1IWU5</accession>
<proteinExistence type="predicted"/>
<comment type="caution">
    <text evidence="1">The sequence shown here is derived from an EMBL/GenBank/DDBJ whole genome shotgun (WGS) entry which is preliminary data.</text>
</comment>
<protein>
    <submittedName>
        <fullName evidence="1">Uncharacterized protein</fullName>
    </submittedName>
</protein>